<dbReference type="InterPro" id="IPR050612">
    <property type="entry name" value="Prok_Mopterin_Oxidored"/>
</dbReference>
<organism evidence="7">
    <name type="scientific">Serratia fonticola</name>
    <dbReference type="NCBI Taxonomy" id="47917"/>
    <lineage>
        <taxon>Bacteria</taxon>
        <taxon>Pseudomonadati</taxon>
        <taxon>Pseudomonadota</taxon>
        <taxon>Gammaproteobacteria</taxon>
        <taxon>Enterobacterales</taxon>
        <taxon>Yersiniaceae</taxon>
        <taxon>Serratia</taxon>
    </lineage>
</organism>
<evidence type="ECO:0000256" key="3">
    <source>
        <dbReference type="ARBA" id="ARBA00023002"/>
    </source>
</evidence>
<evidence type="ECO:0000256" key="4">
    <source>
        <dbReference type="ARBA" id="ARBA00023004"/>
    </source>
</evidence>
<dbReference type="GO" id="GO:0046872">
    <property type="term" value="F:metal ion binding"/>
    <property type="evidence" value="ECO:0007669"/>
    <property type="project" value="UniProtKB-KW"/>
</dbReference>
<keyword evidence="2" id="KW-0479">Metal-binding</keyword>
<dbReference type="Gene3D" id="3.40.228.10">
    <property type="entry name" value="Dimethylsulfoxide Reductase, domain 2"/>
    <property type="match status" value="1"/>
</dbReference>
<evidence type="ECO:0000313" key="7">
    <source>
        <dbReference type="EMBL" id="VTR52919.1"/>
    </source>
</evidence>
<dbReference type="Gene3D" id="3.40.50.740">
    <property type="match status" value="1"/>
</dbReference>
<dbReference type="PANTHER" id="PTHR43742">
    <property type="entry name" value="TRIMETHYLAMINE-N-OXIDE REDUCTASE"/>
    <property type="match status" value="1"/>
</dbReference>
<gene>
    <name evidence="7" type="primary">dmsA_12</name>
    <name evidence="7" type="ORF">NCTC12965_06443</name>
</gene>
<dbReference type="GO" id="GO:0051536">
    <property type="term" value="F:iron-sulfur cluster binding"/>
    <property type="evidence" value="ECO:0007669"/>
    <property type="project" value="UniProtKB-KW"/>
</dbReference>
<feature type="domain" description="Molybdopterin oxidoreductase" evidence="6">
    <location>
        <begin position="105"/>
        <end position="569"/>
    </location>
</feature>
<keyword evidence="4" id="KW-0408">Iron</keyword>
<proteinExistence type="predicted"/>
<dbReference type="InterPro" id="IPR006656">
    <property type="entry name" value="Mopterin_OxRdtase"/>
</dbReference>
<keyword evidence="3 7" id="KW-0560">Oxidoreductase</keyword>
<dbReference type="PANTHER" id="PTHR43742:SF6">
    <property type="entry name" value="OXIDOREDUCTASE YYAE-RELATED"/>
    <property type="match status" value="1"/>
</dbReference>
<evidence type="ECO:0000259" key="6">
    <source>
        <dbReference type="Pfam" id="PF00384"/>
    </source>
</evidence>
<accession>A0A4U9W2Q9</accession>
<dbReference type="PROSITE" id="PS00490">
    <property type="entry name" value="MOLYBDOPTERIN_PROK_2"/>
    <property type="match status" value="1"/>
</dbReference>
<dbReference type="EC" id="1.8.5.3" evidence="7"/>
<dbReference type="GO" id="GO:0016491">
    <property type="term" value="F:oxidoreductase activity"/>
    <property type="evidence" value="ECO:0007669"/>
    <property type="project" value="UniProtKB-KW"/>
</dbReference>
<keyword evidence="5" id="KW-0411">Iron-sulfur</keyword>
<evidence type="ECO:0000256" key="1">
    <source>
        <dbReference type="ARBA" id="ARBA00022505"/>
    </source>
</evidence>
<dbReference type="InterPro" id="IPR006655">
    <property type="entry name" value="Mopterin_OxRdtase_prok_CS"/>
</dbReference>
<dbReference type="SUPFAM" id="SSF53706">
    <property type="entry name" value="Formate dehydrogenase/DMSO reductase, domains 1-3"/>
    <property type="match status" value="1"/>
</dbReference>
<reference evidence="7" key="1">
    <citation type="submission" date="2019-05" db="EMBL/GenBank/DDBJ databases">
        <authorList>
            <consortium name="Pathogen Informatics"/>
        </authorList>
    </citation>
    <scope>NUCLEOTIDE SEQUENCE [LARGE SCALE GENOMIC DNA]</scope>
    <source>
        <strain evidence="7">NCTC12965</strain>
    </source>
</reference>
<dbReference type="Pfam" id="PF00384">
    <property type="entry name" value="Molybdopterin"/>
    <property type="match status" value="1"/>
</dbReference>
<dbReference type="AlphaFoldDB" id="A0A4U9W2Q9"/>
<evidence type="ECO:0000256" key="2">
    <source>
        <dbReference type="ARBA" id="ARBA00022723"/>
    </source>
</evidence>
<dbReference type="EMBL" id="CABEEZ010000127">
    <property type="protein sequence ID" value="VTR52919.1"/>
    <property type="molecule type" value="Genomic_DNA"/>
</dbReference>
<protein>
    <submittedName>
        <fullName evidence="7">Dimethyl sulfoxide reductase DmsA</fullName>
        <ecNumber evidence="7">1.8.5.3</ecNumber>
    </submittedName>
</protein>
<name>A0A4U9W2Q9_SERFO</name>
<dbReference type="Gene3D" id="3.30.200.210">
    <property type="match status" value="1"/>
</dbReference>
<sequence>MNDIASLRLKRRTLLKGLGVIGLASLSPCAFSLSTGQQEPLRRIHLKLTDYQTFRSTCAMECLHCNLTAYVYQKKLMKIEATEGFNVKCCLRGISRTKWVYHQQRVTMPLLRVGKKGEGKFEPITWQQALDLIEKNIRTTIKEQGNEGLLLSTHAGNMDSIKNDMGKAFFDYLGGSVKQAGSLCCSAVTAAMMPMVGLRYADTRDTIADSRLIICWGNNPAVTMQAYFKNYLRAQEQGARIVVIDPRFNETAAKADEWIPIVPGTDTALALGMMKIIIEEQHIDADFLRRHTGAVYLVDAKDQLVRADANDSESYLVYDCTSQSLVRHDQADITPALFQHQLPADSGYRTVFETVYQQAAPWTLDRVAAETDIPAHTILRLARDYATTAPAMIVQNMSGAQRTEFGTYVAASQFYLALLTGNIGKRGAGICDAGGARQMAKFGPIIPPAPAVKKITPIPVSKVGEWVVNDRPYPIKFWWIMTMGVMTQLPNTNMVRKALEKVPFVVVADNLMSSTALYADLVLPVTTIFEDVSLMAGVRSHYVQLMEQAVEPPGEAKPDYWIFARLAERFGFGDVFNQPIEHYINACLQGSGITLEQLKKRAGATGERRLDPI</sequence>
<keyword evidence="1" id="KW-0500">Molybdenum</keyword>
<evidence type="ECO:0000256" key="5">
    <source>
        <dbReference type="ARBA" id="ARBA00023014"/>
    </source>
</evidence>